<evidence type="ECO:0000313" key="4">
    <source>
        <dbReference type="Proteomes" id="UP001183643"/>
    </source>
</evidence>
<dbReference type="Proteomes" id="UP001183643">
    <property type="component" value="Unassembled WGS sequence"/>
</dbReference>
<keyword evidence="2" id="KW-1133">Transmembrane helix</keyword>
<protein>
    <recommendedName>
        <fullName evidence="5">Integral membrane protein</fullName>
    </recommendedName>
</protein>
<comment type="caution">
    <text evidence="3">The sequence shown here is derived from an EMBL/GenBank/DDBJ whole genome shotgun (WGS) entry which is preliminary data.</text>
</comment>
<dbReference type="AlphaFoldDB" id="A0AAE4C6E1"/>
<feature type="transmembrane region" description="Helical" evidence="2">
    <location>
        <begin position="64"/>
        <end position="85"/>
    </location>
</feature>
<evidence type="ECO:0008006" key="5">
    <source>
        <dbReference type="Google" id="ProtNLM"/>
    </source>
</evidence>
<keyword evidence="2" id="KW-0472">Membrane</keyword>
<keyword evidence="2" id="KW-0812">Transmembrane</keyword>
<dbReference type="EMBL" id="JAVDYB010000001">
    <property type="protein sequence ID" value="MDR7273431.1"/>
    <property type="molecule type" value="Genomic_DNA"/>
</dbReference>
<name>A0AAE4C6E1_9ACTN</name>
<evidence type="ECO:0000256" key="1">
    <source>
        <dbReference type="SAM" id="MobiDB-lite"/>
    </source>
</evidence>
<evidence type="ECO:0000256" key="2">
    <source>
        <dbReference type="SAM" id="Phobius"/>
    </source>
</evidence>
<feature type="compositionally biased region" description="Low complexity" evidence="1">
    <location>
        <begin position="434"/>
        <end position="461"/>
    </location>
</feature>
<feature type="transmembrane region" description="Helical" evidence="2">
    <location>
        <begin position="39"/>
        <end position="58"/>
    </location>
</feature>
<feature type="compositionally biased region" description="Basic and acidic residues" evidence="1">
    <location>
        <begin position="472"/>
        <end position="494"/>
    </location>
</feature>
<accession>A0AAE4C6E1</accession>
<feature type="transmembrane region" description="Helical" evidence="2">
    <location>
        <begin position="97"/>
        <end position="118"/>
    </location>
</feature>
<feature type="transmembrane region" description="Helical" evidence="2">
    <location>
        <begin position="218"/>
        <end position="237"/>
    </location>
</feature>
<feature type="region of interest" description="Disordered" evidence="1">
    <location>
        <begin position="406"/>
        <end position="494"/>
    </location>
</feature>
<organism evidence="3 4">
    <name type="scientific">Catenuloplanes atrovinosus</name>
    <dbReference type="NCBI Taxonomy" id="137266"/>
    <lineage>
        <taxon>Bacteria</taxon>
        <taxon>Bacillati</taxon>
        <taxon>Actinomycetota</taxon>
        <taxon>Actinomycetes</taxon>
        <taxon>Micromonosporales</taxon>
        <taxon>Micromonosporaceae</taxon>
        <taxon>Catenuloplanes</taxon>
    </lineage>
</organism>
<reference evidence="3" key="1">
    <citation type="submission" date="2023-07" db="EMBL/GenBank/DDBJ databases">
        <title>Sequencing the genomes of 1000 actinobacteria strains.</title>
        <authorList>
            <person name="Klenk H.-P."/>
        </authorList>
    </citation>
    <scope>NUCLEOTIDE SEQUENCE</scope>
    <source>
        <strain evidence="3">DSM 44707</strain>
    </source>
</reference>
<dbReference type="RefSeq" id="WP_310361808.1">
    <property type="nucleotide sequence ID" value="NZ_JAVDYB010000001.1"/>
</dbReference>
<evidence type="ECO:0000313" key="3">
    <source>
        <dbReference type="EMBL" id="MDR7273431.1"/>
    </source>
</evidence>
<feature type="transmembrane region" description="Helical" evidence="2">
    <location>
        <begin position="191"/>
        <end position="212"/>
    </location>
</feature>
<feature type="transmembrane region" description="Helical" evidence="2">
    <location>
        <begin position="144"/>
        <end position="170"/>
    </location>
</feature>
<gene>
    <name evidence="3" type="ORF">J2S41_000209</name>
</gene>
<proteinExistence type="predicted"/>
<keyword evidence="4" id="KW-1185">Reference proteome</keyword>
<feature type="transmembrane region" description="Helical" evidence="2">
    <location>
        <begin position="300"/>
        <end position="322"/>
    </location>
</feature>
<feature type="transmembrane region" description="Helical" evidence="2">
    <location>
        <begin position="342"/>
        <end position="365"/>
    </location>
</feature>
<sequence length="494" mass="54169">MALTASRALVRQTERWFVRRGVPFMIEDYDFRRHVLPRMLPFLAFVSVTSLLWLVRRWADQDYWWWVLAGTLAAGAAVWTGLTAFGRRLPRFSRRAAGAVVVCYAAMPLVVPSLEFLVSRQNWSPEVGVGERIGAHSATFPEAVLAFLSIFTVLFAASWLATSYGVVPLIRRGLRHAVHDMRNSVRIQGRALPTLLFVTLFFFFTGELWQAMDRLSWVRVWTVVLLFAAVTVLATAARLRDEIGRVEQELHPERLSKECRRTPLAELPMEEIAPEGSLRPPPLTGRQIGNLLLMLATRQLIQATVVGVGLFTFFLTLGLLVVLPETAEQWIGAPPRTSAATFGVPLALLRNALLLAGFGSMYFAVTSMSDTEHRRQFFAPILDEVERTLAVRAVYLAVRDIVLPGQRGGPAGKVPPAAPEPATRPAPEAEAKPGPEAAAKPDPATGPGSEAAAEPDAAPRPATRPAPGPRPAADEAVRPAPDPGRHDSEVRSDL</sequence>